<dbReference type="GeneID" id="64819291"/>
<keyword evidence="2" id="KW-1185">Reference proteome</keyword>
<organism evidence="1 2">
    <name type="scientific">Methanobacterium alkalithermotolerans</name>
    <dbReference type="NCBI Taxonomy" id="2731220"/>
    <lineage>
        <taxon>Archaea</taxon>
        <taxon>Methanobacteriati</taxon>
        <taxon>Methanobacteriota</taxon>
        <taxon>Methanomada group</taxon>
        <taxon>Methanobacteria</taxon>
        <taxon>Methanobacteriales</taxon>
        <taxon>Methanobacteriaceae</taxon>
        <taxon>Methanobacterium</taxon>
    </lineage>
</organism>
<dbReference type="AlphaFoldDB" id="A0A8T8K5M7"/>
<reference evidence="1" key="1">
    <citation type="submission" date="2020-07" db="EMBL/GenBank/DDBJ databases">
        <title>Methanobacterium. sp. MethCan genome.</title>
        <authorList>
            <person name="Postec A."/>
            <person name="Quemeneur M."/>
        </authorList>
    </citation>
    <scope>NUCLEOTIDE SEQUENCE</scope>
    <source>
        <strain evidence="1">MethCAN</strain>
    </source>
</reference>
<accession>A0A8T8K5M7</accession>
<dbReference type="EMBL" id="CP058560">
    <property type="protein sequence ID" value="QUH22433.1"/>
    <property type="molecule type" value="Genomic_DNA"/>
</dbReference>
<evidence type="ECO:0000313" key="2">
    <source>
        <dbReference type="Proteomes" id="UP000681041"/>
    </source>
</evidence>
<proteinExistence type="predicted"/>
<dbReference type="Proteomes" id="UP000681041">
    <property type="component" value="Chromosome"/>
</dbReference>
<sequence length="142" mass="16632">MNNQIGNRAIGKPTNKYTKPQTTVNRYIPGKGWVSTTGYISSSNIRPVDLEYQHNYEKYTNRKVSELNKIIDTIEQTGQRSEFRQKAKNDELVRRFNQYPMINDSPRPDDADPSSITEIILDGYKRSFIVFFEFMKVHFTNK</sequence>
<dbReference type="RefSeq" id="WP_211533378.1">
    <property type="nucleotide sequence ID" value="NZ_CP058560.1"/>
</dbReference>
<dbReference type="KEGG" id="meme:HYG87_00965"/>
<gene>
    <name evidence="1" type="ORF">HYG87_00965</name>
</gene>
<protein>
    <submittedName>
        <fullName evidence="1">Uncharacterized protein</fullName>
    </submittedName>
</protein>
<evidence type="ECO:0000313" key="1">
    <source>
        <dbReference type="EMBL" id="QUH22433.1"/>
    </source>
</evidence>
<name>A0A8T8K5M7_9EURY</name>